<feature type="domain" description="4Fe-4S ferredoxin-type" evidence="5">
    <location>
        <begin position="4"/>
        <end position="33"/>
    </location>
</feature>
<dbReference type="STRING" id="316067.Geob_0792"/>
<evidence type="ECO:0000259" key="5">
    <source>
        <dbReference type="PROSITE" id="PS51379"/>
    </source>
</evidence>
<dbReference type="InterPro" id="IPR050572">
    <property type="entry name" value="Fe-S_Ferredoxin"/>
</dbReference>
<dbReference type="GO" id="GO:0051539">
    <property type="term" value="F:4 iron, 4 sulfur cluster binding"/>
    <property type="evidence" value="ECO:0007669"/>
    <property type="project" value="UniProtKB-KW"/>
</dbReference>
<keyword evidence="4" id="KW-0411">Iron-sulfur</keyword>
<organism evidence="6 7">
    <name type="scientific">Geotalea daltonii (strain DSM 22248 / JCM 15807 / FRC-32)</name>
    <name type="common">Geobacter daltonii</name>
    <dbReference type="NCBI Taxonomy" id="316067"/>
    <lineage>
        <taxon>Bacteria</taxon>
        <taxon>Pseudomonadati</taxon>
        <taxon>Thermodesulfobacteriota</taxon>
        <taxon>Desulfuromonadia</taxon>
        <taxon>Geobacterales</taxon>
        <taxon>Geobacteraceae</taxon>
        <taxon>Geotalea</taxon>
    </lineage>
</organism>
<sequence length="65" mass="7227">MKYSPPPIEKTRCTGCGRCVSACPHHLITLEVEGYRKHAVRYHQNRCRSCQACAVCPVSAISHSV</sequence>
<dbReference type="PANTHER" id="PTHR43687:SF1">
    <property type="entry name" value="FERREDOXIN III"/>
    <property type="match status" value="1"/>
</dbReference>
<dbReference type="HOGENOM" id="CLU_139698_5_1_7"/>
<keyword evidence="2" id="KW-0479">Metal-binding</keyword>
<accession>B9M184</accession>
<dbReference type="PANTHER" id="PTHR43687">
    <property type="entry name" value="ADENYLYLSULFATE REDUCTASE, BETA SUBUNIT"/>
    <property type="match status" value="1"/>
</dbReference>
<protein>
    <submittedName>
        <fullName evidence="6">Iron-sulfur cluster-binding oxidoreductase</fullName>
    </submittedName>
</protein>
<dbReference type="SUPFAM" id="SSF54862">
    <property type="entry name" value="4Fe-4S ferredoxins"/>
    <property type="match status" value="1"/>
</dbReference>
<gene>
    <name evidence="6" type="ordered locus">Geob_0792</name>
</gene>
<dbReference type="InterPro" id="IPR017900">
    <property type="entry name" value="4Fe4S_Fe_S_CS"/>
</dbReference>
<dbReference type="GO" id="GO:0046872">
    <property type="term" value="F:metal ion binding"/>
    <property type="evidence" value="ECO:0007669"/>
    <property type="project" value="UniProtKB-KW"/>
</dbReference>
<reference evidence="6 7" key="1">
    <citation type="submission" date="2009-01" db="EMBL/GenBank/DDBJ databases">
        <title>Complete sequence of Geobacter sp. FRC-32.</title>
        <authorList>
            <consortium name="US DOE Joint Genome Institute"/>
            <person name="Lucas S."/>
            <person name="Copeland A."/>
            <person name="Lapidus A."/>
            <person name="Glavina del Rio T."/>
            <person name="Dalin E."/>
            <person name="Tice H."/>
            <person name="Bruce D."/>
            <person name="Goodwin L."/>
            <person name="Pitluck S."/>
            <person name="Saunders E."/>
            <person name="Brettin T."/>
            <person name="Detter J.C."/>
            <person name="Han C."/>
            <person name="Larimer F."/>
            <person name="Land M."/>
            <person name="Hauser L."/>
            <person name="Kyrpides N."/>
            <person name="Ovchinnikova G."/>
            <person name="Kostka J."/>
            <person name="Richardson P."/>
        </authorList>
    </citation>
    <scope>NUCLEOTIDE SEQUENCE [LARGE SCALE GENOMIC DNA]</scope>
    <source>
        <strain evidence="7">DSM 22248 / JCM 15807 / FRC-32</strain>
    </source>
</reference>
<dbReference type="Pfam" id="PF12838">
    <property type="entry name" value="Fer4_7"/>
    <property type="match status" value="1"/>
</dbReference>
<evidence type="ECO:0000256" key="1">
    <source>
        <dbReference type="ARBA" id="ARBA00022485"/>
    </source>
</evidence>
<name>B9M184_GEODF</name>
<dbReference type="InterPro" id="IPR017896">
    <property type="entry name" value="4Fe4S_Fe-S-bd"/>
</dbReference>
<evidence type="ECO:0000313" key="6">
    <source>
        <dbReference type="EMBL" id="ACM19154.1"/>
    </source>
</evidence>
<dbReference type="Gene3D" id="3.30.70.20">
    <property type="match status" value="1"/>
</dbReference>
<dbReference type="PROSITE" id="PS51379">
    <property type="entry name" value="4FE4S_FER_2"/>
    <property type="match status" value="1"/>
</dbReference>
<dbReference type="AlphaFoldDB" id="B9M184"/>
<evidence type="ECO:0000313" key="7">
    <source>
        <dbReference type="Proteomes" id="UP000007721"/>
    </source>
</evidence>
<dbReference type="PROSITE" id="PS00198">
    <property type="entry name" value="4FE4S_FER_1"/>
    <property type="match status" value="1"/>
</dbReference>
<proteinExistence type="predicted"/>
<evidence type="ECO:0000256" key="2">
    <source>
        <dbReference type="ARBA" id="ARBA00022723"/>
    </source>
</evidence>
<dbReference type="Proteomes" id="UP000007721">
    <property type="component" value="Chromosome"/>
</dbReference>
<keyword evidence="3" id="KW-0408">Iron</keyword>
<dbReference type="EMBL" id="CP001390">
    <property type="protein sequence ID" value="ACM19154.1"/>
    <property type="molecule type" value="Genomic_DNA"/>
</dbReference>
<keyword evidence="7" id="KW-1185">Reference proteome</keyword>
<evidence type="ECO:0000256" key="4">
    <source>
        <dbReference type="ARBA" id="ARBA00023014"/>
    </source>
</evidence>
<dbReference type="KEGG" id="geo:Geob_0792"/>
<dbReference type="OrthoDB" id="9778602at2"/>
<keyword evidence="1" id="KW-0004">4Fe-4S</keyword>
<dbReference type="RefSeq" id="WP_012645883.1">
    <property type="nucleotide sequence ID" value="NC_011979.1"/>
</dbReference>
<evidence type="ECO:0000256" key="3">
    <source>
        <dbReference type="ARBA" id="ARBA00023004"/>
    </source>
</evidence>